<dbReference type="Proteomes" id="UP000198857">
    <property type="component" value="Unassembled WGS sequence"/>
</dbReference>
<feature type="compositionally biased region" description="Low complexity" evidence="1">
    <location>
        <begin position="33"/>
        <end position="42"/>
    </location>
</feature>
<feature type="transmembrane region" description="Helical" evidence="2">
    <location>
        <begin position="173"/>
        <end position="194"/>
    </location>
</feature>
<dbReference type="STRING" id="1523247.SAMN05660464_3935"/>
<feature type="transmembrane region" description="Helical" evidence="2">
    <location>
        <begin position="140"/>
        <end position="161"/>
    </location>
</feature>
<evidence type="ECO:0000313" key="4">
    <source>
        <dbReference type="Proteomes" id="UP000198857"/>
    </source>
</evidence>
<evidence type="ECO:0000313" key="3">
    <source>
        <dbReference type="EMBL" id="SFP68877.1"/>
    </source>
</evidence>
<keyword evidence="2" id="KW-1133">Transmembrane helix</keyword>
<accession>A0A1I5SEG8</accession>
<feature type="region of interest" description="Disordered" evidence="1">
    <location>
        <begin position="1"/>
        <end position="137"/>
    </location>
</feature>
<dbReference type="RefSeq" id="WP_091113216.1">
    <property type="nucleotide sequence ID" value="NZ_FOWQ01000007.1"/>
</dbReference>
<protein>
    <submittedName>
        <fullName evidence="3">Uncharacterized protein</fullName>
    </submittedName>
</protein>
<dbReference type="AlphaFoldDB" id="A0A1I5SEG8"/>
<reference evidence="4" key="1">
    <citation type="submission" date="2016-10" db="EMBL/GenBank/DDBJ databases">
        <authorList>
            <person name="Varghese N."/>
            <person name="Submissions S."/>
        </authorList>
    </citation>
    <scope>NUCLEOTIDE SEQUENCE [LARGE SCALE GENOMIC DNA]</scope>
    <source>
        <strain evidence="4">DSM 44208</strain>
    </source>
</reference>
<proteinExistence type="predicted"/>
<feature type="compositionally biased region" description="Low complexity" evidence="1">
    <location>
        <begin position="89"/>
        <end position="118"/>
    </location>
</feature>
<evidence type="ECO:0000256" key="1">
    <source>
        <dbReference type="SAM" id="MobiDB-lite"/>
    </source>
</evidence>
<feature type="transmembrane region" description="Helical" evidence="2">
    <location>
        <begin position="230"/>
        <end position="248"/>
    </location>
</feature>
<gene>
    <name evidence="3" type="ORF">SAMN05660464_3935</name>
</gene>
<feature type="transmembrane region" description="Helical" evidence="2">
    <location>
        <begin position="206"/>
        <end position="224"/>
    </location>
</feature>
<organism evidence="3 4">
    <name type="scientific">Geodermatophilus dictyosporus</name>
    <dbReference type="NCBI Taxonomy" id="1523247"/>
    <lineage>
        <taxon>Bacteria</taxon>
        <taxon>Bacillati</taxon>
        <taxon>Actinomycetota</taxon>
        <taxon>Actinomycetes</taxon>
        <taxon>Geodermatophilales</taxon>
        <taxon>Geodermatophilaceae</taxon>
        <taxon>Geodermatophilus</taxon>
    </lineage>
</organism>
<dbReference type="EMBL" id="FOWQ01000007">
    <property type="protein sequence ID" value="SFP68877.1"/>
    <property type="molecule type" value="Genomic_DNA"/>
</dbReference>
<evidence type="ECO:0000256" key="2">
    <source>
        <dbReference type="SAM" id="Phobius"/>
    </source>
</evidence>
<keyword evidence="4" id="KW-1185">Reference proteome</keyword>
<dbReference type="OrthoDB" id="5192861at2"/>
<name>A0A1I5SEG8_9ACTN</name>
<keyword evidence="2" id="KW-0472">Membrane</keyword>
<sequence>MTATPPAGPRTQEIPVVPTGSTAAGAAEQHLTHPAVVHDPGHAAPPAPGAGSTAVQPRVGDPASYGTPLQPTGPLDSFFGPPPAPHPAAPEAGSAAPHGAPAPHEIPAHPGTAAAGRARTPRTRTPRTRTSGDRTPRDRALLAGAGLVALALVLLQLGLALRWGGDRLWSETPLWSAFATLAVVVGALPFVSRLRLPGGAATAEKVALGGLAGLGAFWLLVALPDADTDRGFLLTGALAALGLAQWLAPGRRR</sequence>
<keyword evidence="2" id="KW-0812">Transmembrane</keyword>